<dbReference type="GO" id="GO:0042910">
    <property type="term" value="F:xenobiotic transmembrane transporter activity"/>
    <property type="evidence" value="ECO:0007669"/>
    <property type="project" value="InterPro"/>
</dbReference>
<feature type="transmembrane region" description="Helical" evidence="10">
    <location>
        <begin position="84"/>
        <end position="104"/>
    </location>
</feature>
<proteinExistence type="predicted"/>
<protein>
    <recommendedName>
        <fullName evidence="9">Multidrug-efflux transporter</fullName>
    </recommendedName>
</protein>
<feature type="transmembrane region" description="Helical" evidence="10">
    <location>
        <begin position="307"/>
        <end position="328"/>
    </location>
</feature>
<keyword evidence="7" id="KW-0406">Ion transport</keyword>
<dbReference type="CDD" id="cd13142">
    <property type="entry name" value="MATE_like_12"/>
    <property type="match status" value="1"/>
</dbReference>
<feature type="transmembrane region" description="Helical" evidence="10">
    <location>
        <begin position="156"/>
        <end position="176"/>
    </location>
</feature>
<keyword evidence="5 10" id="KW-0812">Transmembrane</keyword>
<feature type="transmembrane region" description="Helical" evidence="10">
    <location>
        <begin position="37"/>
        <end position="63"/>
    </location>
</feature>
<evidence type="ECO:0000256" key="2">
    <source>
        <dbReference type="ARBA" id="ARBA00022448"/>
    </source>
</evidence>
<dbReference type="PIRSF" id="PIRSF006603">
    <property type="entry name" value="DinF"/>
    <property type="match status" value="1"/>
</dbReference>
<dbReference type="Pfam" id="PF01554">
    <property type="entry name" value="MatE"/>
    <property type="match status" value="2"/>
</dbReference>
<evidence type="ECO:0000256" key="4">
    <source>
        <dbReference type="ARBA" id="ARBA00022475"/>
    </source>
</evidence>
<dbReference type="PANTHER" id="PTHR43298">
    <property type="entry name" value="MULTIDRUG RESISTANCE PROTEIN NORM-RELATED"/>
    <property type="match status" value="1"/>
</dbReference>
<dbReference type="InterPro" id="IPR002528">
    <property type="entry name" value="MATE_fam"/>
</dbReference>
<keyword evidence="8 10" id="KW-0472">Membrane</keyword>
<keyword evidence="3" id="KW-0050">Antiport</keyword>
<evidence type="ECO:0000256" key="3">
    <source>
        <dbReference type="ARBA" id="ARBA00022449"/>
    </source>
</evidence>
<feature type="transmembrane region" description="Helical" evidence="10">
    <location>
        <begin position="188"/>
        <end position="207"/>
    </location>
</feature>
<reference evidence="11 12" key="1">
    <citation type="submission" date="2018-04" db="EMBL/GenBank/DDBJ databases">
        <title>Halococcoides cellulosivorans gen. nov., sp. nov., an extremely halophilic cellulose-utilizing haloarchaeon from hypersaline lakes.</title>
        <authorList>
            <person name="Sorokin D.Y."/>
            <person name="Toshchakov S.V."/>
            <person name="Samarov N.I."/>
            <person name="Korzhenkov A."/>
            <person name="Kublanov I.V."/>
        </authorList>
    </citation>
    <scope>NUCLEOTIDE SEQUENCE [LARGE SCALE GENOMIC DNA]</scope>
    <source>
        <strain evidence="11 12">HArcel1</strain>
    </source>
</reference>
<accession>A0A2R4X4A3</accession>
<name>A0A2R4X4A3_9EURY</name>
<evidence type="ECO:0000256" key="6">
    <source>
        <dbReference type="ARBA" id="ARBA00022989"/>
    </source>
</evidence>
<evidence type="ECO:0000313" key="12">
    <source>
        <dbReference type="Proteomes" id="UP000244727"/>
    </source>
</evidence>
<sequence length="450" mass="47203">MFDLAWPIVVIQLLQVAYNLADTIFLGAYDPTAVAAISLAFPLLFFLISIAGGFTTAGSILVAQYTGSDSSESAGRIAGQTVSFVALLSIVLALLGGLVLDPALDLLPTDPETAATVIPQMATYLRIVFAGIPFIFGFYVFSSIMRGYGDTRTPMAIMLVTVALNVVLDPIAIFGFGPVPELGIEGAALASVFARGVATVAGLAILFGTSRGPAVGLADLRLERETVREIVSIGTPTAIEQSMTSSAMIILTVVVAQFGPAVAAGYGVVNRLVSLVLLPALGMGRATNTLVGQNLGAGKPDRAGRGVWIAARVVGGVMIVVAVIAALFPDPIVQIFLQAETEYTAESIRHGTTYLRIRAFEFAFMGVLQVVLGAFRGAGNTKIALAISIVTLWLVRVPVTWGLAIWAGWGPMGLWIGMAMGDIVAAFVAIPWFLRGTWRAAVIDEEPTTA</sequence>
<dbReference type="KEGG" id="harc:HARCEL1_04635"/>
<evidence type="ECO:0000256" key="7">
    <source>
        <dbReference type="ARBA" id="ARBA00023065"/>
    </source>
</evidence>
<feature type="transmembrane region" description="Helical" evidence="10">
    <location>
        <begin position="383"/>
        <end position="406"/>
    </location>
</feature>
<dbReference type="PANTHER" id="PTHR43298:SF2">
    <property type="entry name" value="FMN_FAD EXPORTER YEEO-RELATED"/>
    <property type="match status" value="1"/>
</dbReference>
<dbReference type="GO" id="GO:0015297">
    <property type="term" value="F:antiporter activity"/>
    <property type="evidence" value="ECO:0007669"/>
    <property type="project" value="UniProtKB-KW"/>
</dbReference>
<feature type="transmembrane region" description="Helical" evidence="10">
    <location>
        <begin position="247"/>
        <end position="269"/>
    </location>
</feature>
<keyword evidence="2" id="KW-0813">Transport</keyword>
<dbReference type="GO" id="GO:0006811">
    <property type="term" value="P:monoatomic ion transport"/>
    <property type="evidence" value="ECO:0007669"/>
    <property type="project" value="UniProtKB-KW"/>
</dbReference>
<evidence type="ECO:0000256" key="1">
    <source>
        <dbReference type="ARBA" id="ARBA00004651"/>
    </source>
</evidence>
<dbReference type="AlphaFoldDB" id="A0A2R4X4A3"/>
<keyword evidence="4" id="KW-1003">Cell membrane</keyword>
<evidence type="ECO:0000256" key="10">
    <source>
        <dbReference type="SAM" id="Phobius"/>
    </source>
</evidence>
<feature type="transmembrane region" description="Helical" evidence="10">
    <location>
        <begin position="412"/>
        <end position="434"/>
    </location>
</feature>
<evidence type="ECO:0000256" key="9">
    <source>
        <dbReference type="ARBA" id="ARBA00031636"/>
    </source>
</evidence>
<dbReference type="NCBIfam" id="TIGR00797">
    <property type="entry name" value="matE"/>
    <property type="match status" value="1"/>
</dbReference>
<evidence type="ECO:0000256" key="8">
    <source>
        <dbReference type="ARBA" id="ARBA00023136"/>
    </source>
</evidence>
<dbReference type="InterPro" id="IPR048279">
    <property type="entry name" value="MdtK-like"/>
</dbReference>
<dbReference type="GO" id="GO:0005886">
    <property type="term" value="C:plasma membrane"/>
    <property type="evidence" value="ECO:0007669"/>
    <property type="project" value="UniProtKB-SubCell"/>
</dbReference>
<comment type="subcellular location">
    <subcellularLocation>
        <location evidence="1">Cell membrane</location>
        <topology evidence="1">Multi-pass membrane protein</topology>
    </subcellularLocation>
</comment>
<dbReference type="EMBL" id="CP028858">
    <property type="protein sequence ID" value="AWB28635.1"/>
    <property type="molecule type" value="Genomic_DNA"/>
</dbReference>
<gene>
    <name evidence="11" type="ORF">HARCEL1_04635</name>
</gene>
<keyword evidence="12" id="KW-1185">Reference proteome</keyword>
<dbReference type="InterPro" id="IPR050222">
    <property type="entry name" value="MATE_MdtK"/>
</dbReference>
<feature type="transmembrane region" description="Helical" evidence="10">
    <location>
        <begin position="124"/>
        <end position="144"/>
    </location>
</feature>
<keyword evidence="6 10" id="KW-1133">Transmembrane helix</keyword>
<dbReference type="Proteomes" id="UP000244727">
    <property type="component" value="Chromosome"/>
</dbReference>
<evidence type="ECO:0000313" key="11">
    <source>
        <dbReference type="EMBL" id="AWB28635.1"/>
    </source>
</evidence>
<organism evidence="11 12">
    <name type="scientific">Halococcoides cellulosivorans</name>
    <dbReference type="NCBI Taxonomy" id="1679096"/>
    <lineage>
        <taxon>Archaea</taxon>
        <taxon>Methanobacteriati</taxon>
        <taxon>Methanobacteriota</taxon>
        <taxon>Stenosarchaea group</taxon>
        <taxon>Halobacteria</taxon>
        <taxon>Halobacteriales</taxon>
        <taxon>Haloarculaceae</taxon>
        <taxon>Halococcoides</taxon>
    </lineage>
</organism>
<evidence type="ECO:0000256" key="5">
    <source>
        <dbReference type="ARBA" id="ARBA00022692"/>
    </source>
</evidence>